<organism evidence="3">
    <name type="scientific">Brugia timori</name>
    <dbReference type="NCBI Taxonomy" id="42155"/>
    <lineage>
        <taxon>Eukaryota</taxon>
        <taxon>Metazoa</taxon>
        <taxon>Ecdysozoa</taxon>
        <taxon>Nematoda</taxon>
        <taxon>Chromadorea</taxon>
        <taxon>Rhabditida</taxon>
        <taxon>Spirurina</taxon>
        <taxon>Spiruromorpha</taxon>
        <taxon>Filarioidea</taxon>
        <taxon>Onchocercidae</taxon>
        <taxon>Brugia</taxon>
    </lineage>
</organism>
<dbReference type="STRING" id="42155.A0A0R3QGB0"/>
<gene>
    <name evidence="1" type="ORF">BTMF_LOCUS4692</name>
</gene>
<name>A0A0R3QGB0_9BILA</name>
<dbReference type="EMBL" id="UZAG01004726">
    <property type="protein sequence ID" value="VDO17169.1"/>
    <property type="molecule type" value="Genomic_DNA"/>
</dbReference>
<evidence type="ECO:0000313" key="3">
    <source>
        <dbReference type="WBParaSite" id="BTMF_0000540901-mRNA-1"/>
    </source>
</evidence>
<proteinExistence type="predicted"/>
<dbReference type="Proteomes" id="UP000280834">
    <property type="component" value="Unassembled WGS sequence"/>
</dbReference>
<accession>A0A0R3QGB0</accession>
<dbReference type="AlphaFoldDB" id="A0A0R3QGB0"/>
<evidence type="ECO:0000313" key="2">
    <source>
        <dbReference type="Proteomes" id="UP000280834"/>
    </source>
</evidence>
<reference evidence="3" key="1">
    <citation type="submission" date="2017-02" db="UniProtKB">
        <authorList>
            <consortium name="WormBaseParasite"/>
        </authorList>
    </citation>
    <scope>IDENTIFICATION</scope>
</reference>
<keyword evidence="2" id="KW-1185">Reference proteome</keyword>
<sequence>KLNFSSGSCVQLATNANSTITRLGVPSVSNPILSSLNTVLDDATAADSQLQRPSSCQELSSSVLLTTSSHLTSTTHDSRPTAVYATRPSTSWTPVYHRELYVPDLSPPSCCYYSPFAAGRNQMRAGRAVRDNEKSQKSGYTCPLIPVCEECMLV</sequence>
<dbReference type="WBParaSite" id="BTMF_0000540901-mRNA-1">
    <property type="protein sequence ID" value="BTMF_0000540901-mRNA-1"/>
    <property type="gene ID" value="BTMF_0000540901"/>
</dbReference>
<protein>
    <submittedName>
        <fullName evidence="3">Nanos-type domain-containing protein</fullName>
    </submittedName>
</protein>
<evidence type="ECO:0000313" key="1">
    <source>
        <dbReference type="EMBL" id="VDO17169.1"/>
    </source>
</evidence>
<reference evidence="1 2" key="2">
    <citation type="submission" date="2018-11" db="EMBL/GenBank/DDBJ databases">
        <authorList>
            <consortium name="Pathogen Informatics"/>
        </authorList>
    </citation>
    <scope>NUCLEOTIDE SEQUENCE [LARGE SCALE GENOMIC DNA]</scope>
</reference>